<evidence type="ECO:0000256" key="8">
    <source>
        <dbReference type="RuleBase" id="RU000499"/>
    </source>
</evidence>
<reference evidence="10 11" key="1">
    <citation type="journal article" date="2013" name="MBio">
        <title>Genome sequencing of the plant pathogen Taphrina deformans, the causal agent of peach leaf curl.</title>
        <authorList>
            <person name="Cisse O.H."/>
            <person name="Almeida J.M.G.C.F."/>
            <person name="Fonseca A."/>
            <person name="Kumar A.A."/>
            <person name="Salojaervi J."/>
            <person name="Overmyer K."/>
            <person name="Hauser P.M."/>
            <person name="Pagni M."/>
        </authorList>
    </citation>
    <scope>NUCLEOTIDE SEQUENCE [LARGE SCALE GENOMIC DNA]</scope>
    <source>
        <strain evidence="11">PYCC 5710 / ATCC 11124 / CBS 356.35 / IMI 108563 / JCM 9778 / NBRC 8474</strain>
    </source>
</reference>
<evidence type="ECO:0000256" key="2">
    <source>
        <dbReference type="ARBA" id="ARBA00022559"/>
    </source>
</evidence>
<dbReference type="InterPro" id="IPR036249">
    <property type="entry name" value="Thioredoxin-like_sf"/>
</dbReference>
<dbReference type="PROSITE" id="PS00763">
    <property type="entry name" value="GLUTATHIONE_PEROXID_2"/>
    <property type="match status" value="1"/>
</dbReference>
<dbReference type="PROSITE" id="PS51355">
    <property type="entry name" value="GLUTATHIONE_PEROXID_3"/>
    <property type="match status" value="1"/>
</dbReference>
<evidence type="ECO:0000313" key="11">
    <source>
        <dbReference type="Proteomes" id="UP000013776"/>
    </source>
</evidence>
<dbReference type="GO" id="GO:0140824">
    <property type="term" value="F:thioredoxin-dependent peroxiredoxin activity"/>
    <property type="evidence" value="ECO:0007669"/>
    <property type="project" value="UniProtKB-EC"/>
</dbReference>
<feature type="domain" description="Thioredoxin" evidence="9">
    <location>
        <begin position="1"/>
        <end position="157"/>
    </location>
</feature>
<dbReference type="InterPro" id="IPR000889">
    <property type="entry name" value="Glutathione_peroxidase"/>
</dbReference>
<evidence type="ECO:0000256" key="6">
    <source>
        <dbReference type="ARBA" id="ARBA00049091"/>
    </source>
</evidence>
<evidence type="ECO:0000259" key="9">
    <source>
        <dbReference type="PROSITE" id="PS51352"/>
    </source>
</evidence>
<protein>
    <recommendedName>
        <fullName evidence="8">Glutathione peroxidase</fullName>
    </recommendedName>
</protein>
<evidence type="ECO:0000256" key="4">
    <source>
        <dbReference type="ARBA" id="ARBA00023002"/>
    </source>
</evidence>
<evidence type="ECO:0000256" key="1">
    <source>
        <dbReference type="ARBA" id="ARBA00006926"/>
    </source>
</evidence>
<evidence type="ECO:0000256" key="3">
    <source>
        <dbReference type="ARBA" id="ARBA00022862"/>
    </source>
</evidence>
<comment type="similarity">
    <text evidence="1 8">Belongs to the glutathione peroxidase family.</text>
</comment>
<comment type="catalytic activity">
    <reaction evidence="6">
        <text>a hydroperoxide + [thioredoxin]-dithiol = an alcohol + [thioredoxin]-disulfide + H2O</text>
        <dbReference type="Rhea" id="RHEA:62620"/>
        <dbReference type="Rhea" id="RHEA-COMP:10698"/>
        <dbReference type="Rhea" id="RHEA-COMP:10700"/>
        <dbReference type="ChEBI" id="CHEBI:15377"/>
        <dbReference type="ChEBI" id="CHEBI:29950"/>
        <dbReference type="ChEBI" id="CHEBI:30879"/>
        <dbReference type="ChEBI" id="CHEBI:35924"/>
        <dbReference type="ChEBI" id="CHEBI:50058"/>
        <dbReference type="EC" id="1.11.1.24"/>
    </reaction>
</comment>
<dbReference type="PROSITE" id="PS51352">
    <property type="entry name" value="THIOREDOXIN_2"/>
    <property type="match status" value="1"/>
</dbReference>
<feature type="active site" evidence="7">
    <location>
        <position position="38"/>
    </location>
</feature>
<gene>
    <name evidence="10" type="ORF">TAPDE_002248</name>
</gene>
<dbReference type="PROSITE" id="PS00460">
    <property type="entry name" value="GLUTATHIONE_PEROXID_1"/>
    <property type="match status" value="1"/>
</dbReference>
<dbReference type="Proteomes" id="UP000013776">
    <property type="component" value="Unassembled WGS sequence"/>
</dbReference>
<comment type="caution">
    <text evidence="10">The sequence shown here is derived from an EMBL/GenBank/DDBJ whole genome shotgun (WGS) entry which is preliminary data.</text>
</comment>
<dbReference type="GO" id="GO:0034599">
    <property type="term" value="P:cellular response to oxidative stress"/>
    <property type="evidence" value="ECO:0007669"/>
    <property type="project" value="TreeGrafter"/>
</dbReference>
<keyword evidence="2 8" id="KW-0575">Peroxidase</keyword>
<name>R4X984_TAPDE</name>
<evidence type="ECO:0000256" key="5">
    <source>
        <dbReference type="ARBA" id="ARBA00023284"/>
    </source>
</evidence>
<keyword evidence="4 8" id="KW-0560">Oxidoreductase</keyword>
<dbReference type="InterPro" id="IPR029759">
    <property type="entry name" value="GPX_AS"/>
</dbReference>
<dbReference type="FunFam" id="3.40.30.10:FF:000010">
    <property type="entry name" value="Glutathione peroxidase"/>
    <property type="match status" value="1"/>
</dbReference>
<dbReference type="SUPFAM" id="SSF52833">
    <property type="entry name" value="Thioredoxin-like"/>
    <property type="match status" value="1"/>
</dbReference>
<dbReference type="PIRSF" id="PIRSF000303">
    <property type="entry name" value="Glutathion_perox"/>
    <property type="match status" value="1"/>
</dbReference>
<dbReference type="Pfam" id="PF00255">
    <property type="entry name" value="GSHPx"/>
    <property type="match status" value="1"/>
</dbReference>
<evidence type="ECO:0000256" key="7">
    <source>
        <dbReference type="PIRSR" id="PIRSR000303-1"/>
    </source>
</evidence>
<dbReference type="PANTHER" id="PTHR11592">
    <property type="entry name" value="GLUTATHIONE PEROXIDASE"/>
    <property type="match status" value="1"/>
</dbReference>
<dbReference type="AlphaFoldDB" id="R4X984"/>
<dbReference type="VEuPathDB" id="FungiDB:TAPDE_002248"/>
<dbReference type="CDD" id="cd00340">
    <property type="entry name" value="GSH_Peroxidase"/>
    <property type="match status" value="1"/>
</dbReference>
<dbReference type="EMBL" id="CAHR02000074">
    <property type="protein sequence ID" value="CCG82240.1"/>
    <property type="molecule type" value="Genomic_DNA"/>
</dbReference>
<dbReference type="PANTHER" id="PTHR11592:SF78">
    <property type="entry name" value="GLUTATHIONE PEROXIDASE"/>
    <property type="match status" value="1"/>
</dbReference>
<sequence>MASATTIYDFKPEFKKSTYDMSQLKGKVVLIVNTASQCGFTPQFEGLEATYQKYKDQGLAVIGFPCNQFGSQDPGTNENITSFCQVNLMNKIDVNGDNVDPVFKFLKDQKSGMFGLSNRILWNFEKFLVDKNGNVFNRYRSLTKPESLHSDIEQLLSQ</sequence>
<accession>R4X984</accession>
<dbReference type="Gene3D" id="3.40.30.10">
    <property type="entry name" value="Glutaredoxin"/>
    <property type="match status" value="1"/>
</dbReference>
<proteinExistence type="inferred from homology"/>
<keyword evidence="11" id="KW-1185">Reference proteome</keyword>
<dbReference type="InterPro" id="IPR029760">
    <property type="entry name" value="GPX_CS"/>
</dbReference>
<organism evidence="10 11">
    <name type="scientific">Taphrina deformans (strain PYCC 5710 / ATCC 11124 / CBS 356.35 / IMI 108563 / JCM 9778 / NBRC 8474)</name>
    <name type="common">Peach leaf curl fungus</name>
    <name type="synonym">Lalaria deformans</name>
    <dbReference type="NCBI Taxonomy" id="1097556"/>
    <lineage>
        <taxon>Eukaryota</taxon>
        <taxon>Fungi</taxon>
        <taxon>Dikarya</taxon>
        <taxon>Ascomycota</taxon>
        <taxon>Taphrinomycotina</taxon>
        <taxon>Taphrinomycetes</taxon>
        <taxon>Taphrinales</taxon>
        <taxon>Taphrinaceae</taxon>
        <taxon>Taphrina</taxon>
    </lineage>
</organism>
<dbReference type="OrthoDB" id="446890at2759"/>
<dbReference type="STRING" id="1097556.R4X984"/>
<evidence type="ECO:0000313" key="10">
    <source>
        <dbReference type="EMBL" id="CCG82240.1"/>
    </source>
</evidence>
<keyword evidence="5" id="KW-0676">Redox-active center</keyword>
<dbReference type="eggNOG" id="KOG1651">
    <property type="taxonomic scope" value="Eukaryota"/>
</dbReference>
<keyword evidence="3" id="KW-0049">Antioxidant</keyword>
<dbReference type="InterPro" id="IPR013766">
    <property type="entry name" value="Thioredoxin_domain"/>
</dbReference>
<dbReference type="PRINTS" id="PR01011">
    <property type="entry name" value="GLUTPROXDASE"/>
</dbReference>